<evidence type="ECO:0000256" key="10">
    <source>
        <dbReference type="ARBA" id="ARBA00023128"/>
    </source>
</evidence>
<evidence type="ECO:0000256" key="14">
    <source>
        <dbReference type="SAM" id="Coils"/>
    </source>
</evidence>
<feature type="compositionally biased region" description="Pro residues" evidence="15">
    <location>
        <begin position="299"/>
        <end position="309"/>
    </location>
</feature>
<evidence type="ECO:0000256" key="8">
    <source>
        <dbReference type="ARBA" id="ARBA00022989"/>
    </source>
</evidence>
<dbReference type="Proteomes" id="UP000800235">
    <property type="component" value="Unassembled WGS sequence"/>
</dbReference>
<dbReference type="EMBL" id="MU007009">
    <property type="protein sequence ID" value="KAF2437028.1"/>
    <property type="molecule type" value="Genomic_DNA"/>
</dbReference>
<keyword evidence="8 13" id="KW-1133">Transmembrane helix</keyword>
<sequence>MLRVTLSRSRILLARPAAARAQWLAPSRTAFQQRYFADRKTEETLVPGSQSLKQPYGGVPPVPGVAKSASSTVDTNTPAKNIPILPPKPEDLSDVSKQTLTPPTTVPTGTGTASVAPPAGPTNPPKKSRKMRKFLAYLLVLSALGYGGGVYYALVSDNWHDFFTEYVPFGEDAVGYFEERAFKKRSQGRPPALPRLHEQVRGEEKVRIPSNAGVSSRPAEKADLGGKGPHVSAVDDNVPKPKPAVEKGAAPVTGQEKKNQAPAKPEESSSSHKLLPKQDGKQESSPAATPSAKKEEPRPAAPAPAPAPVQTPLVDHINIENASEPVVQDVVKILNDLITVINADGAAGKYSSTIESAKDNLKKVIGDINTLKATEQKNAEDKIKQLHAEFDGAAKQLLQRHEDSIQNQEVRWKEEFEAEQKLIKEAYEQKLKTELDSVNKVYDQKLKNELLEQAIALRRDFTTSVQNQVETERGGRLSKLGELSSSVAELEKLTGEWNNVVDTNLQTQHLLVAVEAVRSTLENSTSPTPFIEELAALKEVASNDPVVSAAIASINPKAYQIGIPTYAQLIDRFRRVATEVRKAALLPENAGVASHVASFLLSKVMFRKEGLPVGDDVESVLARTEVLLEEGDLDGAAREMNGLGGWSKTLARDWLGECRKVLEVQQALDVIATEARLQSLLVD</sequence>
<evidence type="ECO:0000256" key="6">
    <source>
        <dbReference type="ARBA" id="ARBA00022792"/>
    </source>
</evidence>
<feature type="region of interest" description="Disordered" evidence="15">
    <location>
        <begin position="63"/>
        <end position="128"/>
    </location>
</feature>
<keyword evidence="17" id="KW-1185">Reference proteome</keyword>
<proteinExistence type="inferred from homology"/>
<evidence type="ECO:0000256" key="3">
    <source>
        <dbReference type="ARBA" id="ARBA00011875"/>
    </source>
</evidence>
<dbReference type="AlphaFoldDB" id="A0A9P4P5B6"/>
<comment type="subunit">
    <text evidence="3 13">Component of the mitochondrial contact site and cristae organizing system (MICOS) complex.</text>
</comment>
<evidence type="ECO:0000256" key="4">
    <source>
        <dbReference type="ARBA" id="ARBA00018116"/>
    </source>
</evidence>
<gene>
    <name evidence="16" type="ORF">EJ08DRAFT_728712</name>
</gene>
<comment type="similarity">
    <text evidence="2 13">Belongs to the MICOS complex subunit Mic60 family.</text>
</comment>
<feature type="compositionally biased region" description="Low complexity" evidence="15">
    <location>
        <begin position="99"/>
        <end position="112"/>
    </location>
</feature>
<dbReference type="GO" id="GO:0042407">
    <property type="term" value="P:cristae formation"/>
    <property type="evidence" value="ECO:0007669"/>
    <property type="project" value="TreeGrafter"/>
</dbReference>
<evidence type="ECO:0000256" key="7">
    <source>
        <dbReference type="ARBA" id="ARBA00022946"/>
    </source>
</evidence>
<comment type="function">
    <text evidence="12">Component of the MICOS complex, a large protein complex of the mitochondrial inner membrane that plays crucial roles in the maintenance of crista junctions, inner membrane architecture, and formation of contact sites to the outer membrane. Plays a role in keeping cristae membranes connected to the inner boundary membrane. Also promotes protein import via the mitochondrial intermembrane space assembly (MIA) pathway.</text>
</comment>
<feature type="coiled-coil region" evidence="14">
    <location>
        <begin position="354"/>
        <end position="396"/>
    </location>
</feature>
<dbReference type="InterPro" id="IPR019133">
    <property type="entry name" value="MIC60"/>
</dbReference>
<comment type="subcellular location">
    <subcellularLocation>
        <location evidence="1 13">Mitochondrion inner membrane</location>
        <topology evidence="1 13">Single-pass membrane protein</topology>
    </subcellularLocation>
</comment>
<keyword evidence="11 13" id="KW-0472">Membrane</keyword>
<dbReference type="Pfam" id="PF09731">
    <property type="entry name" value="Mitofilin"/>
    <property type="match status" value="1"/>
</dbReference>
<dbReference type="PANTHER" id="PTHR15415">
    <property type="entry name" value="MITOFILIN"/>
    <property type="match status" value="1"/>
</dbReference>
<keyword evidence="10 13" id="KW-0496">Mitochondrion</keyword>
<protein>
    <recommendedName>
        <fullName evidence="4 13">MICOS complex subunit MIC60</fullName>
    </recommendedName>
    <alternativeName>
        <fullName evidence="13">Mitofilin</fullName>
    </alternativeName>
</protein>
<evidence type="ECO:0000313" key="17">
    <source>
        <dbReference type="Proteomes" id="UP000800235"/>
    </source>
</evidence>
<keyword evidence="9 14" id="KW-0175">Coiled coil</keyword>
<dbReference type="GO" id="GO:0061617">
    <property type="term" value="C:MICOS complex"/>
    <property type="evidence" value="ECO:0007669"/>
    <property type="project" value="TreeGrafter"/>
</dbReference>
<feature type="compositionally biased region" description="Basic and acidic residues" evidence="15">
    <location>
        <begin position="195"/>
        <end position="207"/>
    </location>
</feature>
<reference evidence="16" key="1">
    <citation type="journal article" date="2020" name="Stud. Mycol.">
        <title>101 Dothideomycetes genomes: a test case for predicting lifestyles and emergence of pathogens.</title>
        <authorList>
            <person name="Haridas S."/>
            <person name="Albert R."/>
            <person name="Binder M."/>
            <person name="Bloem J."/>
            <person name="Labutti K."/>
            <person name="Salamov A."/>
            <person name="Andreopoulos B."/>
            <person name="Baker S."/>
            <person name="Barry K."/>
            <person name="Bills G."/>
            <person name="Bluhm B."/>
            <person name="Cannon C."/>
            <person name="Castanera R."/>
            <person name="Culley D."/>
            <person name="Daum C."/>
            <person name="Ezra D."/>
            <person name="Gonzalez J."/>
            <person name="Henrissat B."/>
            <person name="Kuo A."/>
            <person name="Liang C."/>
            <person name="Lipzen A."/>
            <person name="Lutzoni F."/>
            <person name="Magnuson J."/>
            <person name="Mondo S."/>
            <person name="Nolan M."/>
            <person name="Ohm R."/>
            <person name="Pangilinan J."/>
            <person name="Park H.-J."/>
            <person name="Ramirez L."/>
            <person name="Alfaro M."/>
            <person name="Sun H."/>
            <person name="Tritt A."/>
            <person name="Yoshinaga Y."/>
            <person name="Zwiers L.-H."/>
            <person name="Turgeon B."/>
            <person name="Goodwin S."/>
            <person name="Spatafora J."/>
            <person name="Crous P."/>
            <person name="Grigoriev I."/>
        </authorList>
    </citation>
    <scope>NUCLEOTIDE SEQUENCE</scope>
    <source>
        <strain evidence="16">CBS 130266</strain>
    </source>
</reference>
<feature type="compositionally biased region" description="Polar residues" evidence="15">
    <location>
        <begin position="68"/>
        <end position="79"/>
    </location>
</feature>
<evidence type="ECO:0000256" key="15">
    <source>
        <dbReference type="SAM" id="MobiDB-lite"/>
    </source>
</evidence>
<feature type="compositionally biased region" description="Basic and acidic residues" evidence="15">
    <location>
        <begin position="255"/>
        <end position="282"/>
    </location>
</feature>
<keyword evidence="7" id="KW-0809">Transit peptide</keyword>
<organism evidence="16 17">
    <name type="scientific">Tothia fuscella</name>
    <dbReference type="NCBI Taxonomy" id="1048955"/>
    <lineage>
        <taxon>Eukaryota</taxon>
        <taxon>Fungi</taxon>
        <taxon>Dikarya</taxon>
        <taxon>Ascomycota</taxon>
        <taxon>Pezizomycotina</taxon>
        <taxon>Dothideomycetes</taxon>
        <taxon>Pleosporomycetidae</taxon>
        <taxon>Venturiales</taxon>
        <taxon>Cylindrosympodiaceae</taxon>
        <taxon>Tothia</taxon>
    </lineage>
</organism>
<name>A0A9P4P5B6_9PEZI</name>
<keyword evidence="5 13" id="KW-0812">Transmembrane</keyword>
<feature type="transmembrane region" description="Helical" evidence="13">
    <location>
        <begin position="134"/>
        <end position="154"/>
    </location>
</feature>
<evidence type="ECO:0000256" key="5">
    <source>
        <dbReference type="ARBA" id="ARBA00022692"/>
    </source>
</evidence>
<evidence type="ECO:0000256" key="11">
    <source>
        <dbReference type="ARBA" id="ARBA00023136"/>
    </source>
</evidence>
<evidence type="ECO:0000256" key="1">
    <source>
        <dbReference type="ARBA" id="ARBA00004434"/>
    </source>
</evidence>
<accession>A0A9P4P5B6</accession>
<keyword evidence="6 13" id="KW-0999">Mitochondrion inner membrane</keyword>
<comment type="caution">
    <text evidence="16">The sequence shown here is derived from an EMBL/GenBank/DDBJ whole genome shotgun (WGS) entry which is preliminary data.</text>
</comment>
<evidence type="ECO:0000256" key="13">
    <source>
        <dbReference type="RuleBase" id="RU363000"/>
    </source>
</evidence>
<evidence type="ECO:0000256" key="12">
    <source>
        <dbReference type="ARBA" id="ARBA00025571"/>
    </source>
</evidence>
<evidence type="ECO:0000256" key="2">
    <source>
        <dbReference type="ARBA" id="ARBA00010877"/>
    </source>
</evidence>
<dbReference type="OrthoDB" id="10261039at2759"/>
<evidence type="ECO:0000256" key="9">
    <source>
        <dbReference type="ARBA" id="ARBA00023054"/>
    </source>
</evidence>
<feature type="region of interest" description="Disordered" evidence="15">
    <location>
        <begin position="185"/>
        <end position="309"/>
    </location>
</feature>
<dbReference type="PANTHER" id="PTHR15415:SF7">
    <property type="entry name" value="MICOS COMPLEX SUBUNIT MIC60"/>
    <property type="match status" value="1"/>
</dbReference>
<evidence type="ECO:0000313" key="16">
    <source>
        <dbReference type="EMBL" id="KAF2437028.1"/>
    </source>
</evidence>